<evidence type="ECO:0000259" key="5">
    <source>
        <dbReference type="PROSITE" id="PS51444"/>
    </source>
</evidence>
<feature type="compositionally biased region" description="Polar residues" evidence="3">
    <location>
        <begin position="1081"/>
        <end position="1100"/>
    </location>
</feature>
<dbReference type="Pfam" id="PF06367">
    <property type="entry name" value="Drf_FH3"/>
    <property type="match status" value="1"/>
</dbReference>
<feature type="compositionally biased region" description="Polar residues" evidence="3">
    <location>
        <begin position="1063"/>
        <end position="1072"/>
    </location>
</feature>
<dbReference type="AlphaFoldDB" id="A0A6P5AKP4"/>
<dbReference type="InterPro" id="IPR042201">
    <property type="entry name" value="FH2_Formin_sf"/>
</dbReference>
<dbReference type="InterPro" id="IPR014768">
    <property type="entry name" value="GBD/FH3_dom"/>
</dbReference>
<dbReference type="Gene3D" id="1.25.10.10">
    <property type="entry name" value="Leucine-rich Repeat Variant"/>
    <property type="match status" value="1"/>
</dbReference>
<dbReference type="GO" id="GO:0008360">
    <property type="term" value="P:regulation of cell shape"/>
    <property type="evidence" value="ECO:0007669"/>
    <property type="project" value="TreeGrafter"/>
</dbReference>
<feature type="compositionally biased region" description="Basic and acidic residues" evidence="3">
    <location>
        <begin position="999"/>
        <end position="1009"/>
    </location>
</feature>
<feature type="compositionally biased region" description="Polar residues" evidence="3">
    <location>
        <begin position="1161"/>
        <end position="1170"/>
    </location>
</feature>
<dbReference type="SMART" id="SM00498">
    <property type="entry name" value="FH2"/>
    <property type="match status" value="1"/>
</dbReference>
<feature type="compositionally biased region" description="Polar residues" evidence="3">
    <location>
        <begin position="1010"/>
        <end position="1022"/>
    </location>
</feature>
<dbReference type="GO" id="GO:0031267">
    <property type="term" value="F:small GTPase binding"/>
    <property type="evidence" value="ECO:0007669"/>
    <property type="project" value="InterPro"/>
</dbReference>
<dbReference type="Pfam" id="PF02181">
    <property type="entry name" value="FH2"/>
    <property type="match status" value="1"/>
</dbReference>
<dbReference type="GO" id="GO:0016477">
    <property type="term" value="P:cell migration"/>
    <property type="evidence" value="ECO:0007669"/>
    <property type="project" value="TreeGrafter"/>
</dbReference>
<gene>
    <name evidence="7" type="primary">LOC109483898</name>
</gene>
<evidence type="ECO:0000256" key="3">
    <source>
        <dbReference type="SAM" id="MobiDB-lite"/>
    </source>
</evidence>
<reference evidence="7" key="1">
    <citation type="submission" date="2025-08" db="UniProtKB">
        <authorList>
            <consortium name="RefSeq"/>
        </authorList>
    </citation>
    <scope>IDENTIFICATION</scope>
    <source>
        <tissue evidence="7">Gonad</tissue>
    </source>
</reference>
<dbReference type="Gene3D" id="1.20.58.2220">
    <property type="entry name" value="Formin, FH2 domain"/>
    <property type="match status" value="1"/>
</dbReference>
<feature type="region of interest" description="Disordered" evidence="3">
    <location>
        <begin position="643"/>
        <end position="679"/>
    </location>
</feature>
<name>A0A6P5AKP4_BRABE</name>
<dbReference type="InterPro" id="IPR010473">
    <property type="entry name" value="GTPase-bd"/>
</dbReference>
<dbReference type="InterPro" id="IPR011989">
    <property type="entry name" value="ARM-like"/>
</dbReference>
<dbReference type="PANTHER" id="PTHR45857:SF4">
    <property type="entry name" value="FORMIN-LIKE PROTEIN"/>
    <property type="match status" value="1"/>
</dbReference>
<dbReference type="GeneID" id="109483898"/>
<dbReference type="Proteomes" id="UP000515135">
    <property type="component" value="Unplaced"/>
</dbReference>
<dbReference type="KEGG" id="bbel:109483898"/>
<keyword evidence="2" id="KW-0175">Coiled coil</keyword>
<dbReference type="Pfam" id="PF06371">
    <property type="entry name" value="Drf_GBD"/>
    <property type="match status" value="1"/>
</dbReference>
<evidence type="ECO:0000259" key="4">
    <source>
        <dbReference type="PROSITE" id="PS51232"/>
    </source>
</evidence>
<dbReference type="SUPFAM" id="SSF48371">
    <property type="entry name" value="ARM repeat"/>
    <property type="match status" value="1"/>
</dbReference>
<dbReference type="SMART" id="SM01139">
    <property type="entry name" value="Drf_FH3"/>
    <property type="match status" value="1"/>
</dbReference>
<feature type="compositionally biased region" description="Basic and acidic residues" evidence="3">
    <location>
        <begin position="1023"/>
        <end position="1044"/>
    </location>
</feature>
<organism evidence="6 7">
    <name type="scientific">Branchiostoma belcheri</name>
    <name type="common">Amphioxus</name>
    <dbReference type="NCBI Taxonomy" id="7741"/>
    <lineage>
        <taxon>Eukaryota</taxon>
        <taxon>Metazoa</taxon>
        <taxon>Chordata</taxon>
        <taxon>Cephalochordata</taxon>
        <taxon>Leptocardii</taxon>
        <taxon>Amphioxiformes</taxon>
        <taxon>Branchiostomatidae</taxon>
        <taxon>Branchiostoma</taxon>
    </lineage>
</organism>
<dbReference type="GO" id="GO:0030866">
    <property type="term" value="P:cortical actin cytoskeleton organization"/>
    <property type="evidence" value="ECO:0007669"/>
    <property type="project" value="TreeGrafter"/>
</dbReference>
<sequence>HHTVTHVLFVTVSRLWADTQRKKSFQDFPFTILNSLGQFWNLHRVDLSLRAAVVEEGIKLAWLKHKRGYHAQSIGSLQDLGLGSSLPGSRPGSVHLMGFRPEDLPSAYTSYLDDGDSDEISVDLNSVSDGSIPDRDVVDEKFKRVLDRMGPLSPERQEELQHLSQEDKWRMVMEKRPKQKPEFYVEQLQKNMNPALRKAKPSKRLLKSLVPTSRLLPDLQYDIEMSQGNFVKEFVGSPHHGMRRLVAFLKDNSLKHSGTLSLAVISGKDTGDSRIRKQMEDEHNCLLCLKALAETECLSVLVEEPVNLETIALSLISSHHETRTIALQILTKCTGHHNGPGAVLRSLFYLKLQVGETHRFKQLVNMLQAESCRSSFKLACLTFFNSLLMSVDDMNARVYLQFELHLSRFDPKSIDKSIDDADPLSSAIRRELVNWQNRYIHVQNVVDESLTLRQRGTILRDEIDLLNGKIQNAAEEKKVLENKQKEALQKCQEFQQKTLDLQESLDRLMEQQVPILYNSPEIPTIVEPHEEEVTAPETVEKPARQNPPEFAIPRPTVNIPRPPPLPDGFSTTRSNYFGERRSKSMSSLLEMANDEKETPKVNLPTLNWSTLDSVGSSIFKTMSPDSVLDEADIAELEAAFQLKPEGTPTRPPGGASIPPPPAPPPPGVTSPSGRKASSSKLMLVDQNRAKNVEITLRRVGRPTPDIIRAIRVCDTSVLPGENAELLLKYLPRKDEITLLKEHADRHNRFGEAEKYFYELTKIEGYDLHLRQMAFQEQLSELLQTTNAHIQIVSEASLCVLSSWRLRKLFEVILALGNQMNGHRRNPASGFRLESLEKLKEVRTPDKSKTLLDFLVDIVEKKFPDAHLFYEDMQIELAKEVSFQAVALDVQTLRRGMEAAKQIRENEPDNAAVAAFYKDNVQAVWTAVDSFRQMEDAYRDVCAMFGENYKMTDPDKLFGMLDDFSKSYKKTAAAKVSSSRFLKGTVIPLATIGQQVAAEARKRGVDKPKSSETSGDDQSSLTRRTSDAKEASTTLESKETTKDEPDILASVLELHSQSDDEITNKSTTTNDSSLRPGDKDSSTGTPSANGPSCESPSSLTTVLDLVTNTEDKHAGSVPPRKSDQQQQNGPRINEGKPTTIVNSPSKFVVTGGSPKSKEPVMSSRTSNEFMF</sequence>
<feature type="coiled-coil region" evidence="2">
    <location>
        <begin position="463"/>
        <end position="511"/>
    </location>
</feature>
<feature type="domain" description="GBD/FH3" evidence="4">
    <location>
        <begin position="130"/>
        <end position="524"/>
    </location>
</feature>
<feature type="domain" description="FH2" evidence="5">
    <location>
        <begin position="593"/>
        <end position="993"/>
    </location>
</feature>
<dbReference type="InterPro" id="IPR043592">
    <property type="entry name" value="FMNL_animal"/>
</dbReference>
<evidence type="ECO:0000313" key="7">
    <source>
        <dbReference type="RefSeq" id="XP_019642596.1"/>
    </source>
</evidence>
<dbReference type="InterPro" id="IPR010472">
    <property type="entry name" value="FH3_dom"/>
</dbReference>
<evidence type="ECO:0000313" key="6">
    <source>
        <dbReference type="Proteomes" id="UP000515135"/>
    </source>
</evidence>
<feature type="compositionally biased region" description="Pro residues" evidence="3">
    <location>
        <begin position="657"/>
        <end position="668"/>
    </location>
</feature>
<dbReference type="SUPFAM" id="SSF101447">
    <property type="entry name" value="Formin homology 2 domain (FH2 domain)"/>
    <property type="match status" value="1"/>
</dbReference>
<dbReference type="OrthoDB" id="1668162at2759"/>
<dbReference type="GO" id="GO:0051015">
    <property type="term" value="F:actin filament binding"/>
    <property type="evidence" value="ECO:0007669"/>
    <property type="project" value="TreeGrafter"/>
</dbReference>
<protein>
    <submittedName>
        <fullName evidence="7">Formin-like protein 3</fullName>
    </submittedName>
</protein>
<proteinExistence type="inferred from homology"/>
<dbReference type="PROSITE" id="PS51232">
    <property type="entry name" value="GBD_FH3"/>
    <property type="match status" value="1"/>
</dbReference>
<keyword evidence="6" id="KW-1185">Reference proteome</keyword>
<dbReference type="InterPro" id="IPR016024">
    <property type="entry name" value="ARM-type_fold"/>
</dbReference>
<feature type="region of interest" description="Disordered" evidence="3">
    <location>
        <begin position="537"/>
        <end position="575"/>
    </location>
</feature>
<accession>A0A6P5AKP4</accession>
<dbReference type="GO" id="GO:0005829">
    <property type="term" value="C:cytosol"/>
    <property type="evidence" value="ECO:0007669"/>
    <property type="project" value="TreeGrafter"/>
</dbReference>
<dbReference type="PROSITE" id="PS51444">
    <property type="entry name" value="FH2"/>
    <property type="match status" value="1"/>
</dbReference>
<comment type="similarity">
    <text evidence="1">Belongs to the formin homology family.</text>
</comment>
<feature type="non-terminal residue" evidence="7">
    <location>
        <position position="1"/>
    </location>
</feature>
<evidence type="ECO:0000256" key="2">
    <source>
        <dbReference type="SAM" id="Coils"/>
    </source>
</evidence>
<dbReference type="PANTHER" id="PTHR45857">
    <property type="entry name" value="FORMIN-LIKE PROTEIN"/>
    <property type="match status" value="1"/>
</dbReference>
<dbReference type="SMART" id="SM01140">
    <property type="entry name" value="Drf_GBD"/>
    <property type="match status" value="1"/>
</dbReference>
<dbReference type="InterPro" id="IPR015425">
    <property type="entry name" value="FH2_Formin"/>
</dbReference>
<dbReference type="RefSeq" id="XP_019642596.1">
    <property type="nucleotide sequence ID" value="XM_019787037.1"/>
</dbReference>
<evidence type="ECO:0000256" key="1">
    <source>
        <dbReference type="ARBA" id="ARBA00023449"/>
    </source>
</evidence>
<feature type="region of interest" description="Disordered" evidence="3">
    <location>
        <begin position="999"/>
        <end position="1170"/>
    </location>
</feature>